<evidence type="ECO:0000256" key="4">
    <source>
        <dbReference type="PIRNR" id="PIRNR000446"/>
    </source>
</evidence>
<dbReference type="AlphaFoldDB" id="A0A0W0GI05"/>
<reference evidence="7 8" key="1">
    <citation type="submission" date="2015-06" db="EMBL/GenBank/DDBJ databases">
        <title>Genome sequence of the organohalide-respiring Dehalogenimonas alkenigignens type strain (IP3-3T).</title>
        <authorList>
            <person name="Key T.A."/>
            <person name="Richmond D.P."/>
            <person name="Bowman K.S."/>
            <person name="Cho Y.-J."/>
            <person name="Chun J."/>
            <person name="da Costa M.S."/>
            <person name="Rainey F.A."/>
            <person name="Moe W.M."/>
        </authorList>
    </citation>
    <scope>NUCLEOTIDE SEQUENCE [LARGE SCALE GENOMIC DNA]</scope>
    <source>
        <strain evidence="7 8">IP3-3</strain>
    </source>
</reference>
<dbReference type="SUPFAM" id="SSF52151">
    <property type="entry name" value="FabD/lysophospholipase-like"/>
    <property type="match status" value="1"/>
</dbReference>
<feature type="domain" description="Malonyl-CoA:ACP transacylase (MAT)" evidence="6">
    <location>
        <begin position="5"/>
        <end position="304"/>
    </location>
</feature>
<dbReference type="InterPro" id="IPR014043">
    <property type="entry name" value="Acyl_transferase_dom"/>
</dbReference>
<dbReference type="PANTHER" id="PTHR42681:SF1">
    <property type="entry name" value="MALONYL-COA-ACYL CARRIER PROTEIN TRANSACYLASE, MITOCHONDRIAL"/>
    <property type="match status" value="1"/>
</dbReference>
<dbReference type="GO" id="GO:0006633">
    <property type="term" value="P:fatty acid biosynthetic process"/>
    <property type="evidence" value="ECO:0007669"/>
    <property type="project" value="TreeGrafter"/>
</dbReference>
<dbReference type="Gene3D" id="3.40.366.10">
    <property type="entry name" value="Malonyl-Coenzyme A Acyl Carrier Protein, domain 2"/>
    <property type="match status" value="1"/>
</dbReference>
<dbReference type="InterPro" id="IPR016035">
    <property type="entry name" value="Acyl_Trfase/lysoPLipase"/>
</dbReference>
<keyword evidence="2 4" id="KW-0012">Acyltransferase</keyword>
<dbReference type="SUPFAM" id="SSF55048">
    <property type="entry name" value="Probable ACP-binding domain of malonyl-CoA ACP transacylase"/>
    <property type="match status" value="1"/>
</dbReference>
<dbReference type="InterPro" id="IPR024925">
    <property type="entry name" value="Malonyl_CoA-ACP_transAc"/>
</dbReference>
<dbReference type="InterPro" id="IPR050858">
    <property type="entry name" value="Mal-CoA-ACP_Trans/PKS_FabD"/>
</dbReference>
<dbReference type="Pfam" id="PF00698">
    <property type="entry name" value="Acyl_transf_1"/>
    <property type="match status" value="1"/>
</dbReference>
<comment type="similarity">
    <text evidence="4">Belongs to the fabD family.</text>
</comment>
<evidence type="ECO:0000256" key="5">
    <source>
        <dbReference type="PIRSR" id="PIRSR000446-1"/>
    </source>
</evidence>
<dbReference type="GO" id="GO:0005829">
    <property type="term" value="C:cytosol"/>
    <property type="evidence" value="ECO:0007669"/>
    <property type="project" value="TreeGrafter"/>
</dbReference>
<keyword evidence="1 4" id="KW-0808">Transferase</keyword>
<evidence type="ECO:0000256" key="1">
    <source>
        <dbReference type="ARBA" id="ARBA00022679"/>
    </source>
</evidence>
<evidence type="ECO:0000313" key="7">
    <source>
        <dbReference type="EMBL" id="KTB48185.1"/>
    </source>
</evidence>
<name>A0A0W0GI05_9CHLR</name>
<feature type="active site" evidence="5">
    <location>
        <position position="195"/>
    </location>
</feature>
<dbReference type="InterPro" id="IPR004410">
    <property type="entry name" value="Malonyl_CoA-ACP_transAc_FabD"/>
</dbReference>
<evidence type="ECO:0000259" key="6">
    <source>
        <dbReference type="SMART" id="SM00827"/>
    </source>
</evidence>
<dbReference type="OrthoDB" id="9805460at2"/>
<dbReference type="EMBL" id="LFDV01000002">
    <property type="protein sequence ID" value="KTB48185.1"/>
    <property type="molecule type" value="Genomic_DNA"/>
</dbReference>
<organism evidence="7 8">
    <name type="scientific">Dehalogenimonas alkenigignens</name>
    <dbReference type="NCBI Taxonomy" id="1217799"/>
    <lineage>
        <taxon>Bacteria</taxon>
        <taxon>Bacillati</taxon>
        <taxon>Chloroflexota</taxon>
        <taxon>Dehalococcoidia</taxon>
        <taxon>Dehalococcoidales</taxon>
        <taxon>Dehalococcoidaceae</taxon>
        <taxon>Dehalogenimonas</taxon>
    </lineage>
</organism>
<accession>A0A0W0GI05</accession>
<sequence>MLAFVFPGQGAQAPGMGLDVYEEYDSARAVFKAADERLGFSISRLCFEGPEEKLRETAIAQPAIVTASLAYLAALRDMDILPEPDFVAGHSLGEYTALAAAGALDVADAVQLAALRGRLMQLASQQSPGVMAAVMGLDEAVINQTAAESGILIANFNSPGQIVISGDRDRMATASEILVSKGARVVPLAVSGAFHTPLMAPAAEGLSKVVERLNFKDTAVPIVANTTGLPITGAEDIRAELLKQLTTSVYWQKSVEYMIGAGVSTFIEVGPGKVLSGLVRRINRDVRTINISEAQAIKNLQANPWN</sequence>
<dbReference type="STRING" id="1217799.DEALK_10300"/>
<feature type="active site" evidence="5">
    <location>
        <position position="91"/>
    </location>
</feature>
<dbReference type="Gene3D" id="3.30.70.250">
    <property type="entry name" value="Malonyl-CoA ACP transacylase, ACP-binding"/>
    <property type="match status" value="1"/>
</dbReference>
<dbReference type="InterPro" id="IPR001227">
    <property type="entry name" value="Ac_transferase_dom_sf"/>
</dbReference>
<dbReference type="PIRSF" id="PIRSF000446">
    <property type="entry name" value="Mct"/>
    <property type="match status" value="1"/>
</dbReference>
<dbReference type="Proteomes" id="UP000053947">
    <property type="component" value="Unassembled WGS sequence"/>
</dbReference>
<keyword evidence="8" id="KW-1185">Reference proteome</keyword>
<dbReference type="NCBIfam" id="TIGR00128">
    <property type="entry name" value="fabD"/>
    <property type="match status" value="1"/>
</dbReference>
<comment type="caution">
    <text evidence="7">The sequence shown here is derived from an EMBL/GenBank/DDBJ whole genome shotgun (WGS) entry which is preliminary data.</text>
</comment>
<proteinExistence type="inferred from homology"/>
<evidence type="ECO:0000256" key="2">
    <source>
        <dbReference type="ARBA" id="ARBA00023315"/>
    </source>
</evidence>
<gene>
    <name evidence="7" type="ORF">DEALK_10300</name>
</gene>
<protein>
    <recommendedName>
        <fullName evidence="4">Malonyl CoA-acyl carrier protein transacylase</fullName>
        <ecNumber evidence="4">2.3.1.39</ecNumber>
    </recommendedName>
</protein>
<dbReference type="GO" id="GO:0004314">
    <property type="term" value="F:[acyl-carrier-protein] S-malonyltransferase activity"/>
    <property type="evidence" value="ECO:0007669"/>
    <property type="project" value="UniProtKB-EC"/>
</dbReference>
<evidence type="ECO:0000313" key="8">
    <source>
        <dbReference type="Proteomes" id="UP000053947"/>
    </source>
</evidence>
<dbReference type="SMART" id="SM00827">
    <property type="entry name" value="PKS_AT"/>
    <property type="match status" value="1"/>
</dbReference>
<comment type="catalytic activity">
    <reaction evidence="3 4">
        <text>holo-[ACP] + malonyl-CoA = malonyl-[ACP] + CoA</text>
        <dbReference type="Rhea" id="RHEA:41792"/>
        <dbReference type="Rhea" id="RHEA-COMP:9623"/>
        <dbReference type="Rhea" id="RHEA-COMP:9685"/>
        <dbReference type="ChEBI" id="CHEBI:57287"/>
        <dbReference type="ChEBI" id="CHEBI:57384"/>
        <dbReference type="ChEBI" id="CHEBI:64479"/>
        <dbReference type="ChEBI" id="CHEBI:78449"/>
        <dbReference type="EC" id="2.3.1.39"/>
    </reaction>
</comment>
<dbReference type="PANTHER" id="PTHR42681">
    <property type="entry name" value="MALONYL-COA-ACYL CARRIER PROTEIN TRANSACYLASE, MITOCHONDRIAL"/>
    <property type="match status" value="1"/>
</dbReference>
<dbReference type="PATRIC" id="fig|1217799.6.peg.1060"/>
<dbReference type="InterPro" id="IPR016036">
    <property type="entry name" value="Malonyl_transacylase_ACP-bd"/>
</dbReference>
<dbReference type="EC" id="2.3.1.39" evidence="4"/>
<evidence type="ECO:0000256" key="3">
    <source>
        <dbReference type="ARBA" id="ARBA00048462"/>
    </source>
</evidence>